<dbReference type="Proteomes" id="UP000023152">
    <property type="component" value="Unassembled WGS sequence"/>
</dbReference>
<gene>
    <name evidence="2" type="ORF">RFI_24877</name>
</gene>
<keyword evidence="1" id="KW-0175">Coiled coil</keyword>
<keyword evidence="3" id="KW-1185">Reference proteome</keyword>
<evidence type="ECO:0000256" key="1">
    <source>
        <dbReference type="SAM" id="Coils"/>
    </source>
</evidence>
<protein>
    <submittedName>
        <fullName evidence="2">Uncharacterized protein</fullName>
    </submittedName>
</protein>
<feature type="non-terminal residue" evidence="2">
    <location>
        <position position="1"/>
    </location>
</feature>
<comment type="caution">
    <text evidence="2">The sequence shown here is derived from an EMBL/GenBank/DDBJ whole genome shotgun (WGS) entry which is preliminary data.</text>
</comment>
<feature type="coiled-coil region" evidence="1">
    <location>
        <begin position="54"/>
        <end position="84"/>
    </location>
</feature>
<evidence type="ECO:0000313" key="3">
    <source>
        <dbReference type="Proteomes" id="UP000023152"/>
    </source>
</evidence>
<evidence type="ECO:0000313" key="2">
    <source>
        <dbReference type="EMBL" id="ETO12498.1"/>
    </source>
</evidence>
<reference evidence="2 3" key="1">
    <citation type="journal article" date="2013" name="Curr. Biol.">
        <title>The Genome of the Foraminiferan Reticulomyxa filosa.</title>
        <authorList>
            <person name="Glockner G."/>
            <person name="Hulsmann N."/>
            <person name="Schleicher M."/>
            <person name="Noegel A.A."/>
            <person name="Eichinger L."/>
            <person name="Gallinger C."/>
            <person name="Pawlowski J."/>
            <person name="Sierra R."/>
            <person name="Euteneuer U."/>
            <person name="Pillet L."/>
            <person name="Moustafa A."/>
            <person name="Platzer M."/>
            <person name="Groth M."/>
            <person name="Szafranski K."/>
            <person name="Schliwa M."/>
        </authorList>
    </citation>
    <scope>NUCLEOTIDE SEQUENCE [LARGE SCALE GENOMIC DNA]</scope>
</reference>
<organism evidence="2 3">
    <name type="scientific">Reticulomyxa filosa</name>
    <dbReference type="NCBI Taxonomy" id="46433"/>
    <lineage>
        <taxon>Eukaryota</taxon>
        <taxon>Sar</taxon>
        <taxon>Rhizaria</taxon>
        <taxon>Retaria</taxon>
        <taxon>Foraminifera</taxon>
        <taxon>Monothalamids</taxon>
        <taxon>Reticulomyxidae</taxon>
        <taxon>Reticulomyxa</taxon>
    </lineage>
</organism>
<accession>X6MEQ3</accession>
<sequence>ETVTEYSVNAVEYEINIDCKKHKDSLRKLVLALREVAEQMQTRHNVSGKIDERLNKQKAELEELTKVENELDKQITKLNSIQRSFDNTREHEWQTMASRVEAFKNDINQIVNNVREVSILAFLTKDLCFFSRIKRKCFPNIVPNKAQTTIVKKHVYNDFQCYQLKTDFVSQNWQKERHGFCLYSYFDFFELFLMNQYFIGQLKPKFILSFFARNEINVKVLLFLISKVVGYRLWILHKKILVTVLSKNVCNCRISIKEKQF</sequence>
<proteinExistence type="predicted"/>
<dbReference type="EMBL" id="ASPP01021356">
    <property type="protein sequence ID" value="ETO12498.1"/>
    <property type="molecule type" value="Genomic_DNA"/>
</dbReference>
<dbReference type="AlphaFoldDB" id="X6MEQ3"/>
<name>X6MEQ3_RETFI</name>